<sequence length="104" mass="12441">MADKMRIKEESLLEEIGTRQKSQWRSRRTKEVVEPKKNEEKEEGDHKEEEEEEITEEDLQDILMILSLLWMAGKVNSSRETIYTYQTERWAVIACLLQCHIICR</sequence>
<evidence type="ECO:0000256" key="1">
    <source>
        <dbReference type="SAM" id="MobiDB-lite"/>
    </source>
</evidence>
<dbReference type="EMBL" id="VOIH02000007">
    <property type="protein sequence ID" value="KAF3442356.1"/>
    <property type="molecule type" value="Genomic_DNA"/>
</dbReference>
<accession>A0A8K0E513</accession>
<feature type="region of interest" description="Disordered" evidence="1">
    <location>
        <begin position="1"/>
        <end position="55"/>
    </location>
</feature>
<comment type="caution">
    <text evidence="2">The sequence shown here is derived from an EMBL/GenBank/DDBJ whole genome shotgun (WGS) entry which is preliminary data.</text>
</comment>
<dbReference type="Proteomes" id="UP000796880">
    <property type="component" value="Unassembled WGS sequence"/>
</dbReference>
<keyword evidence="3" id="KW-1185">Reference proteome</keyword>
<dbReference type="AlphaFoldDB" id="A0A8K0E513"/>
<organism evidence="2 3">
    <name type="scientific">Rhamnella rubrinervis</name>
    <dbReference type="NCBI Taxonomy" id="2594499"/>
    <lineage>
        <taxon>Eukaryota</taxon>
        <taxon>Viridiplantae</taxon>
        <taxon>Streptophyta</taxon>
        <taxon>Embryophyta</taxon>
        <taxon>Tracheophyta</taxon>
        <taxon>Spermatophyta</taxon>
        <taxon>Magnoliopsida</taxon>
        <taxon>eudicotyledons</taxon>
        <taxon>Gunneridae</taxon>
        <taxon>Pentapetalae</taxon>
        <taxon>rosids</taxon>
        <taxon>fabids</taxon>
        <taxon>Rosales</taxon>
        <taxon>Rhamnaceae</taxon>
        <taxon>rhamnoid group</taxon>
        <taxon>Rhamneae</taxon>
        <taxon>Rhamnella</taxon>
    </lineage>
</organism>
<gene>
    <name evidence="2" type="ORF">FNV43_RR16272</name>
</gene>
<name>A0A8K0E513_9ROSA</name>
<evidence type="ECO:0000313" key="3">
    <source>
        <dbReference type="Proteomes" id="UP000796880"/>
    </source>
</evidence>
<feature type="compositionally biased region" description="Basic and acidic residues" evidence="1">
    <location>
        <begin position="29"/>
        <end position="47"/>
    </location>
</feature>
<protein>
    <submittedName>
        <fullName evidence="2">Uncharacterized protein</fullName>
    </submittedName>
</protein>
<evidence type="ECO:0000313" key="2">
    <source>
        <dbReference type="EMBL" id="KAF3442356.1"/>
    </source>
</evidence>
<proteinExistence type="predicted"/>
<feature type="compositionally biased region" description="Basic and acidic residues" evidence="1">
    <location>
        <begin position="1"/>
        <end position="11"/>
    </location>
</feature>
<reference evidence="2" key="1">
    <citation type="submission" date="2020-03" db="EMBL/GenBank/DDBJ databases">
        <title>A high-quality chromosome-level genome assembly of a woody plant with both climbing and erect habits, Rhamnella rubrinervis.</title>
        <authorList>
            <person name="Lu Z."/>
            <person name="Yang Y."/>
            <person name="Zhu X."/>
            <person name="Sun Y."/>
        </authorList>
    </citation>
    <scope>NUCLEOTIDE SEQUENCE</scope>
    <source>
        <strain evidence="2">BYM</strain>
        <tissue evidence="2">Leaf</tissue>
    </source>
</reference>